<name>Q489Q3_COLP3</name>
<proteinExistence type="predicted"/>
<accession>Q489Q3</accession>
<protein>
    <submittedName>
        <fullName evidence="1">Uncharacterized protein</fullName>
    </submittedName>
</protein>
<gene>
    <name evidence="1" type="ordered locus">CPS_0453</name>
</gene>
<evidence type="ECO:0000313" key="1">
    <source>
        <dbReference type="EMBL" id="AAZ26189.1"/>
    </source>
</evidence>
<dbReference type="Proteomes" id="UP000000547">
    <property type="component" value="Chromosome"/>
</dbReference>
<dbReference type="AlphaFoldDB" id="Q489Q3"/>
<reference evidence="1" key="1">
    <citation type="journal article" date="2005" name="Proc. Natl. Acad. Sci. U.S.A.">
        <title>The psychrophilic lifestyle as revealed by the genome sequence of Colwellia psychrerythraea 34H through genomic and proteomic analyses.</title>
        <authorList>
            <person name="Methe B.A."/>
            <person name="Nelson K.E."/>
            <person name="Deming J.W."/>
            <person name="Momen B."/>
            <person name="Melamud E."/>
            <person name="Zhang X."/>
            <person name="Moult J."/>
            <person name="Madupu R."/>
            <person name="Nelson W.C."/>
            <person name="Dodson R.J."/>
            <person name="Brinkac L.M."/>
            <person name="Daugherty S.C."/>
            <person name="Durkin A.S."/>
            <person name="DeBoy R.T."/>
            <person name="Kolonay J.F."/>
            <person name="Sullivan S.A."/>
            <person name="Zhou L."/>
            <person name="Davidsen T.M."/>
            <person name="Wu M."/>
            <person name="Huston A.L."/>
            <person name="Lewis M."/>
            <person name="Weaver B."/>
            <person name="Weidman J.F."/>
            <person name="Khouri H."/>
            <person name="Utterback T.R."/>
            <person name="Feldblyum T.V."/>
            <person name="Fraser C.M."/>
        </authorList>
    </citation>
    <scope>NUCLEOTIDE SEQUENCE [LARGE SCALE GENOMIC DNA]</scope>
    <source>
        <strain evidence="1">34H</strain>
    </source>
</reference>
<dbReference type="EMBL" id="CP000083">
    <property type="protein sequence ID" value="AAZ26189.1"/>
    <property type="molecule type" value="Genomic_DNA"/>
</dbReference>
<organism evidence="1 2">
    <name type="scientific">Colwellia psychrerythraea (strain 34H / ATCC BAA-681)</name>
    <name type="common">Vibrio psychroerythus</name>
    <dbReference type="NCBI Taxonomy" id="167879"/>
    <lineage>
        <taxon>Bacteria</taxon>
        <taxon>Pseudomonadati</taxon>
        <taxon>Pseudomonadota</taxon>
        <taxon>Gammaproteobacteria</taxon>
        <taxon>Alteromonadales</taxon>
        <taxon>Colwelliaceae</taxon>
        <taxon>Colwellia</taxon>
    </lineage>
</organism>
<sequence length="34" mass="3834">MQLSAMLCFFSFVDRGACLTQIFQIQSGNKKGTY</sequence>
<evidence type="ECO:0000313" key="2">
    <source>
        <dbReference type="Proteomes" id="UP000000547"/>
    </source>
</evidence>
<dbReference type="HOGENOM" id="CLU_3373146_0_0_6"/>
<dbReference type="KEGG" id="cps:CPS_0453"/>